<dbReference type="PROSITE" id="PS00141">
    <property type="entry name" value="ASP_PROTEASE"/>
    <property type="match status" value="1"/>
</dbReference>
<dbReference type="Proteomes" id="UP000619743">
    <property type="component" value="Unassembled WGS sequence"/>
</dbReference>
<sequence length="170" mass="18924">MGSPATTTKSMGRLMAIMAWLCFFALAGLFFNDFLEGKQDPNRSLVIDDSMRVELIRNQAGHYLAPGQINGVDVTFLLDTGATYLSIPEDIAERAGLRRGQQAAVSTANGRIRVFRTEIDEVRLGGLQRQRVAAFINPSEQGGVVLLGMSFLKYFQWRQIDDRLILTPQN</sequence>
<dbReference type="InterPro" id="IPR001969">
    <property type="entry name" value="Aspartic_peptidase_AS"/>
</dbReference>
<dbReference type="AlphaFoldDB" id="A0A8J2U5Q4"/>
<protein>
    <recommendedName>
        <fullName evidence="3">TIGR02281 family clan AA aspartic protease</fullName>
    </recommendedName>
</protein>
<gene>
    <name evidence="1" type="ORF">GCM10011369_22150</name>
</gene>
<dbReference type="CDD" id="cd05483">
    <property type="entry name" value="retropepsin_like_bacteria"/>
    <property type="match status" value="1"/>
</dbReference>
<evidence type="ECO:0008006" key="3">
    <source>
        <dbReference type="Google" id="ProtNLM"/>
    </source>
</evidence>
<dbReference type="NCBIfam" id="TIGR02281">
    <property type="entry name" value="clan_AA_DTGA"/>
    <property type="match status" value="1"/>
</dbReference>
<name>A0A8J2U5Q4_9GAMM</name>
<comment type="caution">
    <text evidence="1">The sequence shown here is derived from an EMBL/GenBank/DDBJ whole genome shotgun (WGS) entry which is preliminary data.</text>
</comment>
<evidence type="ECO:0000313" key="2">
    <source>
        <dbReference type="Proteomes" id="UP000619743"/>
    </source>
</evidence>
<keyword evidence="2" id="KW-1185">Reference proteome</keyword>
<dbReference type="OrthoDB" id="185963at2"/>
<accession>A0A8J2U5Q4</accession>
<dbReference type="Gene3D" id="2.40.70.10">
    <property type="entry name" value="Acid Proteases"/>
    <property type="match status" value="1"/>
</dbReference>
<dbReference type="EMBL" id="BMDX01000010">
    <property type="protein sequence ID" value="GGA79761.1"/>
    <property type="molecule type" value="Genomic_DNA"/>
</dbReference>
<proteinExistence type="predicted"/>
<dbReference type="GO" id="GO:0004190">
    <property type="term" value="F:aspartic-type endopeptidase activity"/>
    <property type="evidence" value="ECO:0007669"/>
    <property type="project" value="InterPro"/>
</dbReference>
<dbReference type="SUPFAM" id="SSF50630">
    <property type="entry name" value="Acid proteases"/>
    <property type="match status" value="1"/>
</dbReference>
<dbReference type="InterPro" id="IPR011969">
    <property type="entry name" value="Clan_AA_Asp_peptidase_C"/>
</dbReference>
<dbReference type="RefSeq" id="WP_087505880.1">
    <property type="nucleotide sequence ID" value="NZ_BMDX01000010.1"/>
</dbReference>
<evidence type="ECO:0000313" key="1">
    <source>
        <dbReference type="EMBL" id="GGA79761.1"/>
    </source>
</evidence>
<dbReference type="GO" id="GO:0006508">
    <property type="term" value="P:proteolysis"/>
    <property type="evidence" value="ECO:0007669"/>
    <property type="project" value="InterPro"/>
</dbReference>
<dbReference type="InterPro" id="IPR034122">
    <property type="entry name" value="Retropepsin-like_bacterial"/>
</dbReference>
<dbReference type="InterPro" id="IPR021109">
    <property type="entry name" value="Peptidase_aspartic_dom_sf"/>
</dbReference>
<organism evidence="1 2">
    <name type="scientific">Neiella marina</name>
    <dbReference type="NCBI Taxonomy" id="508461"/>
    <lineage>
        <taxon>Bacteria</taxon>
        <taxon>Pseudomonadati</taxon>
        <taxon>Pseudomonadota</taxon>
        <taxon>Gammaproteobacteria</taxon>
        <taxon>Alteromonadales</taxon>
        <taxon>Echinimonadaceae</taxon>
        <taxon>Neiella</taxon>
    </lineage>
</organism>
<reference evidence="2" key="1">
    <citation type="journal article" date="2019" name="Int. J. Syst. Evol. Microbiol.">
        <title>The Global Catalogue of Microorganisms (GCM) 10K type strain sequencing project: providing services to taxonomists for standard genome sequencing and annotation.</title>
        <authorList>
            <consortium name="The Broad Institute Genomics Platform"/>
            <consortium name="The Broad Institute Genome Sequencing Center for Infectious Disease"/>
            <person name="Wu L."/>
            <person name="Ma J."/>
        </authorList>
    </citation>
    <scope>NUCLEOTIDE SEQUENCE [LARGE SCALE GENOMIC DNA]</scope>
    <source>
        <strain evidence="2">CGMCC 1.10130</strain>
    </source>
</reference>
<dbReference type="Pfam" id="PF13975">
    <property type="entry name" value="gag-asp_proteas"/>
    <property type="match status" value="1"/>
</dbReference>